<evidence type="ECO:0000313" key="3">
    <source>
        <dbReference type="Proteomes" id="UP000807306"/>
    </source>
</evidence>
<keyword evidence="1" id="KW-0732">Signal</keyword>
<organism evidence="2 3">
    <name type="scientific">Crepidotus variabilis</name>
    <dbReference type="NCBI Taxonomy" id="179855"/>
    <lineage>
        <taxon>Eukaryota</taxon>
        <taxon>Fungi</taxon>
        <taxon>Dikarya</taxon>
        <taxon>Basidiomycota</taxon>
        <taxon>Agaricomycotina</taxon>
        <taxon>Agaricomycetes</taxon>
        <taxon>Agaricomycetidae</taxon>
        <taxon>Agaricales</taxon>
        <taxon>Agaricineae</taxon>
        <taxon>Crepidotaceae</taxon>
        <taxon>Crepidotus</taxon>
    </lineage>
</organism>
<dbReference type="AlphaFoldDB" id="A0A9P6JJG0"/>
<evidence type="ECO:0000256" key="1">
    <source>
        <dbReference type="SAM" id="SignalP"/>
    </source>
</evidence>
<protein>
    <submittedName>
        <fullName evidence="2">Uncharacterized protein</fullName>
    </submittedName>
</protein>
<keyword evidence="3" id="KW-1185">Reference proteome</keyword>
<evidence type="ECO:0000313" key="2">
    <source>
        <dbReference type="EMBL" id="KAF9523246.1"/>
    </source>
</evidence>
<proteinExistence type="predicted"/>
<name>A0A9P6JJG0_9AGAR</name>
<dbReference type="Proteomes" id="UP000807306">
    <property type="component" value="Unassembled WGS sequence"/>
</dbReference>
<gene>
    <name evidence="2" type="ORF">CPB83DRAFT_863275</name>
</gene>
<dbReference type="OrthoDB" id="5584845at2759"/>
<feature type="signal peptide" evidence="1">
    <location>
        <begin position="1"/>
        <end position="17"/>
    </location>
</feature>
<sequence>MLSKLLTLTSLVALAQALTVDVTSELTKRDAKCYAGPSGYGHSNELNTCIQNMVNNSNWGQWDCGGRSFFLGGSAWNSPGDCIGGCSKPCLNGSAGLGLDWAKCDQQTGVSAHCWVGYCPPGQSPCGNSDGSCC</sequence>
<comment type="caution">
    <text evidence="2">The sequence shown here is derived from an EMBL/GenBank/DDBJ whole genome shotgun (WGS) entry which is preliminary data.</text>
</comment>
<reference evidence="2" key="1">
    <citation type="submission" date="2020-11" db="EMBL/GenBank/DDBJ databases">
        <authorList>
            <consortium name="DOE Joint Genome Institute"/>
            <person name="Ahrendt S."/>
            <person name="Riley R."/>
            <person name="Andreopoulos W."/>
            <person name="Labutti K."/>
            <person name="Pangilinan J."/>
            <person name="Ruiz-Duenas F.J."/>
            <person name="Barrasa J.M."/>
            <person name="Sanchez-Garcia M."/>
            <person name="Camarero S."/>
            <person name="Miyauchi S."/>
            <person name="Serrano A."/>
            <person name="Linde D."/>
            <person name="Babiker R."/>
            <person name="Drula E."/>
            <person name="Ayuso-Fernandez I."/>
            <person name="Pacheco R."/>
            <person name="Padilla G."/>
            <person name="Ferreira P."/>
            <person name="Barriuso J."/>
            <person name="Kellner H."/>
            <person name="Castanera R."/>
            <person name="Alfaro M."/>
            <person name="Ramirez L."/>
            <person name="Pisabarro A.G."/>
            <person name="Kuo A."/>
            <person name="Tritt A."/>
            <person name="Lipzen A."/>
            <person name="He G."/>
            <person name="Yan M."/>
            <person name="Ng V."/>
            <person name="Cullen D."/>
            <person name="Martin F."/>
            <person name="Rosso M.-N."/>
            <person name="Henrissat B."/>
            <person name="Hibbett D."/>
            <person name="Martinez A.T."/>
            <person name="Grigoriev I.V."/>
        </authorList>
    </citation>
    <scope>NUCLEOTIDE SEQUENCE</scope>
    <source>
        <strain evidence="2">CBS 506.95</strain>
    </source>
</reference>
<feature type="chain" id="PRO_5040353910" evidence="1">
    <location>
        <begin position="18"/>
        <end position="134"/>
    </location>
</feature>
<dbReference type="EMBL" id="MU157922">
    <property type="protein sequence ID" value="KAF9523246.1"/>
    <property type="molecule type" value="Genomic_DNA"/>
</dbReference>
<accession>A0A9P6JJG0</accession>